<reference evidence="1" key="2">
    <citation type="journal article" date="2015" name="Data Brief">
        <title>Shoot transcriptome of the giant reed, Arundo donax.</title>
        <authorList>
            <person name="Barrero R.A."/>
            <person name="Guerrero F.D."/>
            <person name="Moolhuijzen P."/>
            <person name="Goolsby J.A."/>
            <person name="Tidwell J."/>
            <person name="Bellgard S.E."/>
            <person name="Bellgard M.I."/>
        </authorList>
    </citation>
    <scope>NUCLEOTIDE SEQUENCE</scope>
    <source>
        <tissue evidence="1">Shoot tissue taken approximately 20 cm above the soil surface</tissue>
    </source>
</reference>
<name>A0A0A9F7X7_ARUDO</name>
<proteinExistence type="predicted"/>
<organism evidence="1">
    <name type="scientific">Arundo donax</name>
    <name type="common">Giant reed</name>
    <name type="synonym">Donax arundinaceus</name>
    <dbReference type="NCBI Taxonomy" id="35708"/>
    <lineage>
        <taxon>Eukaryota</taxon>
        <taxon>Viridiplantae</taxon>
        <taxon>Streptophyta</taxon>
        <taxon>Embryophyta</taxon>
        <taxon>Tracheophyta</taxon>
        <taxon>Spermatophyta</taxon>
        <taxon>Magnoliopsida</taxon>
        <taxon>Liliopsida</taxon>
        <taxon>Poales</taxon>
        <taxon>Poaceae</taxon>
        <taxon>PACMAD clade</taxon>
        <taxon>Arundinoideae</taxon>
        <taxon>Arundineae</taxon>
        <taxon>Arundo</taxon>
    </lineage>
</organism>
<sequence>MADLVRTPIPPFFYSVHRLISQLLIKSSLE</sequence>
<protein>
    <submittedName>
        <fullName evidence="1">Uncharacterized protein</fullName>
    </submittedName>
</protein>
<accession>A0A0A9F7X7</accession>
<evidence type="ECO:0000313" key="1">
    <source>
        <dbReference type="EMBL" id="JAE09095.1"/>
    </source>
</evidence>
<dbReference type="EMBL" id="GBRH01188801">
    <property type="protein sequence ID" value="JAE09095.1"/>
    <property type="molecule type" value="Transcribed_RNA"/>
</dbReference>
<dbReference type="AlphaFoldDB" id="A0A0A9F7X7"/>
<reference evidence="1" key="1">
    <citation type="submission" date="2014-09" db="EMBL/GenBank/DDBJ databases">
        <authorList>
            <person name="Magalhaes I.L.F."/>
            <person name="Oliveira U."/>
            <person name="Santos F.R."/>
            <person name="Vidigal T.H.D.A."/>
            <person name="Brescovit A.D."/>
            <person name="Santos A.J."/>
        </authorList>
    </citation>
    <scope>NUCLEOTIDE SEQUENCE</scope>
    <source>
        <tissue evidence="1">Shoot tissue taken approximately 20 cm above the soil surface</tissue>
    </source>
</reference>